<accession>A0A915C7G2</accession>
<dbReference type="WBParaSite" id="PgR092_g025_t04">
    <property type="protein sequence ID" value="PgR092_g025_t04"/>
    <property type="gene ID" value="PgR092_g025"/>
</dbReference>
<name>A0A915C7G2_PARUN</name>
<dbReference type="Proteomes" id="UP000887569">
    <property type="component" value="Unplaced"/>
</dbReference>
<feature type="chain" id="PRO_5037356544" evidence="1">
    <location>
        <begin position="18"/>
        <end position="367"/>
    </location>
</feature>
<evidence type="ECO:0000256" key="1">
    <source>
        <dbReference type="SAM" id="SignalP"/>
    </source>
</evidence>
<proteinExistence type="predicted"/>
<reference evidence="3" key="1">
    <citation type="submission" date="2022-11" db="UniProtKB">
        <authorList>
            <consortium name="WormBaseParasite"/>
        </authorList>
    </citation>
    <scope>IDENTIFICATION</scope>
</reference>
<evidence type="ECO:0000313" key="3">
    <source>
        <dbReference type="WBParaSite" id="PgR092_g025_t04"/>
    </source>
</evidence>
<keyword evidence="2" id="KW-1185">Reference proteome</keyword>
<dbReference type="AlphaFoldDB" id="A0A915C7G2"/>
<organism evidence="2 3">
    <name type="scientific">Parascaris univalens</name>
    <name type="common">Nematode worm</name>
    <dbReference type="NCBI Taxonomy" id="6257"/>
    <lineage>
        <taxon>Eukaryota</taxon>
        <taxon>Metazoa</taxon>
        <taxon>Ecdysozoa</taxon>
        <taxon>Nematoda</taxon>
        <taxon>Chromadorea</taxon>
        <taxon>Rhabditida</taxon>
        <taxon>Spirurina</taxon>
        <taxon>Ascaridomorpha</taxon>
        <taxon>Ascaridoidea</taxon>
        <taxon>Ascarididae</taxon>
        <taxon>Parascaris</taxon>
    </lineage>
</organism>
<feature type="signal peptide" evidence="1">
    <location>
        <begin position="1"/>
        <end position="17"/>
    </location>
</feature>
<evidence type="ECO:0000313" key="2">
    <source>
        <dbReference type="Proteomes" id="UP000887569"/>
    </source>
</evidence>
<sequence length="367" mass="42558">VMLAVGVVVGLVVTAHAGYPSRFYAEGKSRIVVNLDENVGGPMVETEFLWIKVSRKSGSMKIDLNSMKERVAIMNISLASGFFDSFVIYMRKFGNGMLDPPEDACWFRKRPFMKDGVIFRYIKSAAANAGEKTKLDLRIRIYEREVYVHQNGKLLIVCVAPETHRFVVMSEYESMVHRIEAEFVSATPYRVSIEQTLYPLPYYEEFNDYGFRDGDIIHFNGFFRRSFRVMFVTNDNFHTSRYLDFLLDKNDELSVTYVDPTDTNYPQSVAAGSHLKFRDIDWRDVFIERKNHELLVSFGDHEVCSETLHTAISNVYWDGECTAVRILGSLGVLQYYRSTRDKNSEYIKEYMRIVFNETHSSSIRDEF</sequence>
<keyword evidence="1" id="KW-0732">Signal</keyword>
<protein>
    <submittedName>
        <fullName evidence="3">Galectin</fullName>
    </submittedName>
</protein>